<reference evidence="4 5" key="1">
    <citation type="submission" date="2019-03" db="EMBL/GenBank/DDBJ databases">
        <title>Genomic Encyclopedia of Type Strains, Phase III (KMG-III): the genomes of soil and plant-associated and newly described type strains.</title>
        <authorList>
            <person name="Whitman W."/>
        </authorList>
    </citation>
    <scope>NUCLEOTIDE SEQUENCE [LARGE SCALE GENOMIC DNA]</scope>
    <source>
        <strain evidence="4 5">VKM Ac-2575</strain>
    </source>
</reference>
<dbReference type="InterPro" id="IPR003615">
    <property type="entry name" value="HNH_nuc"/>
</dbReference>
<dbReference type="Gene3D" id="1.10.30.50">
    <property type="match status" value="1"/>
</dbReference>
<feature type="compositionally biased region" description="Low complexity" evidence="2">
    <location>
        <begin position="546"/>
        <end position="573"/>
    </location>
</feature>
<dbReference type="GO" id="GO:0008270">
    <property type="term" value="F:zinc ion binding"/>
    <property type="evidence" value="ECO:0007669"/>
    <property type="project" value="InterPro"/>
</dbReference>
<feature type="compositionally biased region" description="Low complexity" evidence="2">
    <location>
        <begin position="107"/>
        <end position="119"/>
    </location>
</feature>
<evidence type="ECO:0000313" key="4">
    <source>
        <dbReference type="EMBL" id="TDU82382.1"/>
    </source>
</evidence>
<dbReference type="GO" id="GO:0004519">
    <property type="term" value="F:endonuclease activity"/>
    <property type="evidence" value="ECO:0007669"/>
    <property type="project" value="UniProtKB-KW"/>
</dbReference>
<organism evidence="4 5">
    <name type="scientific">Kribbella voronezhensis</name>
    <dbReference type="NCBI Taxonomy" id="2512212"/>
    <lineage>
        <taxon>Bacteria</taxon>
        <taxon>Bacillati</taxon>
        <taxon>Actinomycetota</taxon>
        <taxon>Actinomycetes</taxon>
        <taxon>Propionibacteriales</taxon>
        <taxon>Kribbellaceae</taxon>
        <taxon>Kribbella</taxon>
    </lineage>
</organism>
<feature type="domain" description="HNH nuclease" evidence="3">
    <location>
        <begin position="454"/>
        <end position="504"/>
    </location>
</feature>
<dbReference type="GO" id="GO:0003676">
    <property type="term" value="F:nucleic acid binding"/>
    <property type="evidence" value="ECO:0007669"/>
    <property type="project" value="InterPro"/>
</dbReference>
<accession>A0A4R7SSZ3</accession>
<dbReference type="Pfam" id="PF01844">
    <property type="entry name" value="HNH"/>
    <property type="match status" value="1"/>
</dbReference>
<feature type="compositionally biased region" description="Basic and acidic residues" evidence="2">
    <location>
        <begin position="348"/>
        <end position="362"/>
    </location>
</feature>
<sequence length="668" mass="69583">MEVQVLQRPCMMSGEQAVATLDALHAEIARLQTYSLEVIARLDDTGHTKTSTGQDTARFLSTRYRRNLYAVRHDLALANALPKYPAVTAALPNPYAPPGPNPTVQYTAPDAPTKPTDTTATAERLAPDAAAERTNATAAAERLGPDASGEHSNTAAAEQTNATVPAEYLGLGAATEQTDATAAAERLGLDAAGDLINTDAAAEQIASDAAAGCTDSVAAGDGEGGDEGGGGRVLLPVLLHPEQAEAIVSGLEAIPTAAMVPVEDLRVAEEQLVEAARHLAPADLKRLARQARDVLDTDGPEPAEQAAARREALRLVNADHGVKFSGFLANDNAELFRSLIEAAAKPHKTPDGKPDPRPRDKRHADALTQVLTSAAAAGDLPAHGGVKPHITVTIDYTDLKTAGRDATGDLQFGDSLSAAAVRRLACDAGVLPVVLGSASEPLDVGREQRYVTKAIRQALNRRDKGCVVCGAPPRYCHAHHIVHWIDGGATSLENLALFCGTDHIAVHAGIYTVTIINGTAHVTRPTWANPPRNPPSIPGITRHFNPAASHTATTADATTTTSTTTKSPQPTGTDQQPGAETNAPQLTGIDGAPTDEATAPQLTGIDGAPTDEATAPKLTGTDGAPWPGTPSRTLRPARAFPLFGDPPPLTTSRPPDFDPWAPETLDTG</sequence>
<evidence type="ECO:0000313" key="5">
    <source>
        <dbReference type="Proteomes" id="UP000295151"/>
    </source>
</evidence>
<dbReference type="SMART" id="SM00507">
    <property type="entry name" value="HNHc"/>
    <property type="match status" value="1"/>
</dbReference>
<keyword evidence="4" id="KW-0540">Nuclease</keyword>
<dbReference type="Proteomes" id="UP000295151">
    <property type="component" value="Unassembled WGS sequence"/>
</dbReference>
<evidence type="ECO:0000256" key="2">
    <source>
        <dbReference type="SAM" id="MobiDB-lite"/>
    </source>
</evidence>
<dbReference type="Pfam" id="PF02720">
    <property type="entry name" value="DUF222"/>
    <property type="match status" value="1"/>
</dbReference>
<dbReference type="AlphaFoldDB" id="A0A4R7SSZ3"/>
<dbReference type="CDD" id="cd00085">
    <property type="entry name" value="HNHc"/>
    <property type="match status" value="1"/>
</dbReference>
<feature type="compositionally biased region" description="Polar residues" evidence="2">
    <location>
        <begin position="574"/>
        <end position="585"/>
    </location>
</feature>
<dbReference type="InterPro" id="IPR002711">
    <property type="entry name" value="HNH"/>
</dbReference>
<feature type="region of interest" description="Disordered" evidence="2">
    <location>
        <begin position="523"/>
        <end position="668"/>
    </location>
</feature>
<comment type="similarity">
    <text evidence="1">Belongs to the Rv1128c/1148c/1588c/1702c/1945/3466 family.</text>
</comment>
<comment type="caution">
    <text evidence="4">The sequence shown here is derived from an EMBL/GenBank/DDBJ whole genome shotgun (WGS) entry which is preliminary data.</text>
</comment>
<feature type="region of interest" description="Disordered" evidence="2">
    <location>
        <begin position="92"/>
        <end position="119"/>
    </location>
</feature>
<dbReference type="EMBL" id="SOCE01000003">
    <property type="protein sequence ID" value="TDU82382.1"/>
    <property type="molecule type" value="Genomic_DNA"/>
</dbReference>
<dbReference type="RefSeq" id="WP_238158600.1">
    <property type="nucleotide sequence ID" value="NZ_SOCE01000003.1"/>
</dbReference>
<proteinExistence type="inferred from homology"/>
<keyword evidence="4" id="KW-0255">Endonuclease</keyword>
<keyword evidence="4" id="KW-0378">Hydrolase</keyword>
<feature type="region of interest" description="Disordered" evidence="2">
    <location>
        <begin position="343"/>
        <end position="362"/>
    </location>
</feature>
<keyword evidence="5" id="KW-1185">Reference proteome</keyword>
<protein>
    <submittedName>
        <fullName evidence="4">HNH endonuclease</fullName>
    </submittedName>
</protein>
<gene>
    <name evidence="4" type="ORF">EV138_7272</name>
</gene>
<dbReference type="InterPro" id="IPR003870">
    <property type="entry name" value="DUF222"/>
</dbReference>
<name>A0A4R7SSZ3_9ACTN</name>
<evidence type="ECO:0000259" key="3">
    <source>
        <dbReference type="SMART" id="SM00507"/>
    </source>
</evidence>
<evidence type="ECO:0000256" key="1">
    <source>
        <dbReference type="ARBA" id="ARBA00023450"/>
    </source>
</evidence>